<dbReference type="AlphaFoldDB" id="A0A1W2TJC1"/>
<dbReference type="PANTHER" id="PTHR48100">
    <property type="entry name" value="BROAD-SPECIFICITY PHOSPHATASE YOR283W-RELATED"/>
    <property type="match status" value="1"/>
</dbReference>
<dbReference type="InterPro" id="IPR013078">
    <property type="entry name" value="His_Pase_superF_clade-1"/>
</dbReference>
<dbReference type="CDD" id="cd07067">
    <property type="entry name" value="HP_PGM_like"/>
    <property type="match status" value="1"/>
</dbReference>
<keyword evidence="2" id="KW-1185">Reference proteome</keyword>
<reference evidence="1" key="1">
    <citation type="submission" date="2016-03" db="EMBL/GenBank/DDBJ databases">
        <title>Draft genome sequence of Rosellinia necatrix.</title>
        <authorList>
            <person name="Kanematsu S."/>
        </authorList>
    </citation>
    <scope>NUCLEOTIDE SEQUENCE [LARGE SCALE GENOMIC DNA]</scope>
    <source>
        <strain evidence="1">W97</strain>
    </source>
</reference>
<dbReference type="Pfam" id="PF00300">
    <property type="entry name" value="His_Phos_1"/>
    <property type="match status" value="1"/>
</dbReference>
<accession>A0A1W2TJC1</accession>
<organism evidence="1">
    <name type="scientific">Rosellinia necatrix</name>
    <name type="common">White root-rot fungus</name>
    <dbReference type="NCBI Taxonomy" id="77044"/>
    <lineage>
        <taxon>Eukaryota</taxon>
        <taxon>Fungi</taxon>
        <taxon>Dikarya</taxon>
        <taxon>Ascomycota</taxon>
        <taxon>Pezizomycotina</taxon>
        <taxon>Sordariomycetes</taxon>
        <taxon>Xylariomycetidae</taxon>
        <taxon>Xylariales</taxon>
        <taxon>Xylariaceae</taxon>
        <taxon>Rosellinia</taxon>
    </lineage>
</organism>
<evidence type="ECO:0000313" key="1">
    <source>
        <dbReference type="EMBL" id="GAP88305.1"/>
    </source>
</evidence>
<dbReference type="OMA" id="HDKITHL"/>
<proteinExistence type="predicted"/>
<dbReference type="EMBL" id="DF977475">
    <property type="protein sequence ID" value="GAP88305.1"/>
    <property type="molecule type" value="Genomic_DNA"/>
</dbReference>
<dbReference type="GO" id="GO:0016791">
    <property type="term" value="F:phosphatase activity"/>
    <property type="evidence" value="ECO:0007669"/>
    <property type="project" value="TreeGrafter"/>
</dbReference>
<dbReference type="PANTHER" id="PTHR48100:SF54">
    <property type="entry name" value="PHOSPHATASE SPAC5H10.03-RELATED"/>
    <property type="match status" value="1"/>
</dbReference>
<gene>
    <name evidence="1" type="ORF">SAMD00023353_3001070</name>
</gene>
<dbReference type="SUPFAM" id="SSF53254">
    <property type="entry name" value="Phosphoglycerate mutase-like"/>
    <property type="match status" value="1"/>
</dbReference>
<dbReference type="GO" id="GO:0005737">
    <property type="term" value="C:cytoplasm"/>
    <property type="evidence" value="ECO:0007669"/>
    <property type="project" value="TreeGrafter"/>
</dbReference>
<protein>
    <submittedName>
        <fullName evidence="1">Putative phosphoglycerate mutase</fullName>
    </submittedName>
</protein>
<name>A0A1W2TJC1_ROSNE</name>
<dbReference type="Proteomes" id="UP000054516">
    <property type="component" value="Unassembled WGS sequence"/>
</dbReference>
<dbReference type="OrthoDB" id="496981at2759"/>
<sequence>MAPIIHLVRHAQGYHNLSVENQWLKDPDLTELGKKQCEKLNEDFPYHDKVTHLVASPIRRTIFTCQFSFPREVAAGKKIVALQDCQEVSLYPCDVGSDRELLSNEFGDLVDFSQVADDWNKKTPDSKYFPEPSKLEARARGTRLWLRDLVRGAGDDAQVVVVTHGGILHFITEDWEGIKIGYGTGWNNTEFRSYEFADQTGQDPNASLRELPESRQRRKGSEIPFTAAENMELRAVYERVNAADVKLCTQRIAEKEAEAGKGT</sequence>
<dbReference type="SMART" id="SM00855">
    <property type="entry name" value="PGAM"/>
    <property type="match status" value="1"/>
</dbReference>
<dbReference type="InterPro" id="IPR029033">
    <property type="entry name" value="His_PPase_superfam"/>
</dbReference>
<dbReference type="InterPro" id="IPR050275">
    <property type="entry name" value="PGM_Phosphatase"/>
</dbReference>
<evidence type="ECO:0000313" key="2">
    <source>
        <dbReference type="Proteomes" id="UP000054516"/>
    </source>
</evidence>
<dbReference type="Gene3D" id="3.40.50.1240">
    <property type="entry name" value="Phosphoglycerate mutase-like"/>
    <property type="match status" value="1"/>
</dbReference>